<accession>A0AAW0N1Q4</accession>
<proteinExistence type="predicted"/>
<name>A0AAW0N1Q4_9GOBI</name>
<evidence type="ECO:0000313" key="3">
    <source>
        <dbReference type="Proteomes" id="UP001460270"/>
    </source>
</evidence>
<dbReference type="Proteomes" id="UP001460270">
    <property type="component" value="Unassembled WGS sequence"/>
</dbReference>
<evidence type="ECO:0000256" key="1">
    <source>
        <dbReference type="SAM" id="MobiDB-lite"/>
    </source>
</evidence>
<keyword evidence="3" id="KW-1185">Reference proteome</keyword>
<feature type="compositionally biased region" description="Basic and acidic residues" evidence="1">
    <location>
        <begin position="1"/>
        <end position="19"/>
    </location>
</feature>
<sequence length="142" mass="16087">MSEVKLEEDPELWEPKEEDNTLFGDELKEDPDGRDDQSPDEADASFIKIKEEIEEQKIQLDSIPVIVSVCSEKEPGVVRTALLTLNNCKTISETATRLQQQQQLQTNHRSLRAKTVFPLTLTTPRTGLRLANPKLCSRNTPK</sequence>
<evidence type="ECO:0000313" key="2">
    <source>
        <dbReference type="EMBL" id="KAK7886733.1"/>
    </source>
</evidence>
<feature type="region of interest" description="Disordered" evidence="1">
    <location>
        <begin position="1"/>
        <end position="43"/>
    </location>
</feature>
<reference evidence="3" key="1">
    <citation type="submission" date="2024-04" db="EMBL/GenBank/DDBJ databases">
        <title>Salinicola lusitanus LLJ914,a marine bacterium isolated from the Okinawa Trough.</title>
        <authorList>
            <person name="Li J."/>
        </authorList>
    </citation>
    <scope>NUCLEOTIDE SEQUENCE [LARGE SCALE GENOMIC DNA]</scope>
</reference>
<protein>
    <submittedName>
        <fullName evidence="2">Uncharacterized protein</fullName>
    </submittedName>
</protein>
<comment type="caution">
    <text evidence="2">The sequence shown here is derived from an EMBL/GenBank/DDBJ whole genome shotgun (WGS) entry which is preliminary data.</text>
</comment>
<dbReference type="EMBL" id="JBBPFD010000019">
    <property type="protein sequence ID" value="KAK7886733.1"/>
    <property type="molecule type" value="Genomic_DNA"/>
</dbReference>
<dbReference type="AlphaFoldDB" id="A0AAW0N1Q4"/>
<organism evidence="2 3">
    <name type="scientific">Mugilogobius chulae</name>
    <name type="common">yellowstripe goby</name>
    <dbReference type="NCBI Taxonomy" id="88201"/>
    <lineage>
        <taxon>Eukaryota</taxon>
        <taxon>Metazoa</taxon>
        <taxon>Chordata</taxon>
        <taxon>Craniata</taxon>
        <taxon>Vertebrata</taxon>
        <taxon>Euteleostomi</taxon>
        <taxon>Actinopterygii</taxon>
        <taxon>Neopterygii</taxon>
        <taxon>Teleostei</taxon>
        <taxon>Neoteleostei</taxon>
        <taxon>Acanthomorphata</taxon>
        <taxon>Gobiaria</taxon>
        <taxon>Gobiiformes</taxon>
        <taxon>Gobioidei</taxon>
        <taxon>Gobiidae</taxon>
        <taxon>Gobionellinae</taxon>
        <taxon>Mugilogobius</taxon>
    </lineage>
</organism>
<gene>
    <name evidence="2" type="ORF">WMY93_026354</name>
</gene>